<dbReference type="AlphaFoldDB" id="A0A4R3HX78"/>
<evidence type="ECO:0000313" key="2">
    <source>
        <dbReference type="Proteomes" id="UP000295382"/>
    </source>
</evidence>
<gene>
    <name evidence="1" type="ORF">EDC30_103198</name>
</gene>
<evidence type="ECO:0000313" key="1">
    <source>
        <dbReference type="EMBL" id="TCS37906.1"/>
    </source>
</evidence>
<keyword evidence="2" id="KW-1185">Reference proteome</keyword>
<protein>
    <submittedName>
        <fullName evidence="1">Uncharacterized protein</fullName>
    </submittedName>
</protein>
<sequence length="269" mass="29529">MLQNSYEAIKRARGRLAECNPEIPRVFCWTKMGTEAGQSLDTILRRKELERRAGNGVFAWGIGNSLGTSAELARNQSPGREVEVLFTPMKSAPKSVDVTPSSLLLWLAYLGDNGNLVDLPRHMFVTSRGGIEKRSHYALLCQSDVSIEEQSNAGIFDAIYAKNLASLNPIGASQVTSVVSYQPKVRLSKGPLTFEKPYQVAFRAKFFGKGFVRLARPVVMTGTMMALYQGLCEVQTAKEWHEGVQAIRSIAEDAVGGASCQNDLFGEYA</sequence>
<reference evidence="1 2" key="1">
    <citation type="submission" date="2019-03" db="EMBL/GenBank/DDBJ databases">
        <title>Genomic Encyclopedia of Type Strains, Phase IV (KMG-IV): sequencing the most valuable type-strain genomes for metagenomic binning, comparative biology and taxonomic classification.</title>
        <authorList>
            <person name="Goeker M."/>
        </authorList>
    </citation>
    <scope>NUCLEOTIDE SEQUENCE [LARGE SCALE GENOMIC DNA]</scope>
    <source>
        <strain evidence="1 2">DSM 7445</strain>
    </source>
</reference>
<dbReference type="EMBL" id="SLZQ01000003">
    <property type="protein sequence ID" value="TCS37906.1"/>
    <property type="molecule type" value="Genomic_DNA"/>
</dbReference>
<dbReference type="RefSeq" id="WP_132257976.1">
    <property type="nucleotide sequence ID" value="NZ_SLZQ01000003.1"/>
</dbReference>
<name>A0A4R3HX78_PAULE</name>
<accession>A0A4R3HX78</accession>
<organism evidence="1 2">
    <name type="scientific">Paucimonas lemoignei</name>
    <name type="common">Pseudomonas lemoignei</name>
    <dbReference type="NCBI Taxonomy" id="29443"/>
    <lineage>
        <taxon>Bacteria</taxon>
        <taxon>Pseudomonadati</taxon>
        <taxon>Pseudomonadota</taxon>
        <taxon>Betaproteobacteria</taxon>
        <taxon>Burkholderiales</taxon>
        <taxon>Burkholderiaceae</taxon>
        <taxon>Paucimonas</taxon>
    </lineage>
</organism>
<dbReference type="Proteomes" id="UP000295382">
    <property type="component" value="Unassembled WGS sequence"/>
</dbReference>
<dbReference type="OrthoDB" id="5145637at2"/>
<comment type="caution">
    <text evidence="1">The sequence shown here is derived from an EMBL/GenBank/DDBJ whole genome shotgun (WGS) entry which is preliminary data.</text>
</comment>
<proteinExistence type="predicted"/>